<sequence length="350" mass="39302">MKKIILAALICCASNANAEWVKPSERYANEYKKHESAVCPIEKSDIRHFVYFARDRAGIQNHPLLKSNSFAGAQIMYPWAELEPVEGEYDFSQIEADLEYLEAHGKKLFIQLQDATFTTTFKGVPEYLLTEKYDGGVVKQITDDGVHEGWVAKRWNKDVNQRFAKLIVALGKAFDGRIEGINLQESAIGVTSEISPSFSNEAYVAAIKSNMDALSSGFKQSATIQYANFMPGEWLPWEDEGYLKSIYEYGESIGVGLGAPDLMPKRKGQLNHALAMMHESDYSVPLSIAVQDGNYIGKTNSMDVESGRENLVPSLVSFATKFLKVDYMFWVNQEPYFEQDVLSCFDGARK</sequence>
<dbReference type="AlphaFoldDB" id="A0A066UN27"/>
<evidence type="ECO:0000313" key="3">
    <source>
        <dbReference type="Proteomes" id="UP000027219"/>
    </source>
</evidence>
<evidence type="ECO:0008006" key="4">
    <source>
        <dbReference type="Google" id="ProtNLM"/>
    </source>
</evidence>
<dbReference type="SUPFAM" id="SSF51445">
    <property type="entry name" value="(Trans)glycosidases"/>
    <property type="match status" value="1"/>
</dbReference>
<reference evidence="2 3" key="1">
    <citation type="submission" date="2014-02" db="EMBL/GenBank/DDBJ databases">
        <title>Vibrio fortis Dalian14 Genome Sequencing.</title>
        <authorList>
            <person name="Wang Y."/>
            <person name="Song L."/>
            <person name="Liu G."/>
            <person name="Ding J."/>
        </authorList>
    </citation>
    <scope>NUCLEOTIDE SEQUENCE [LARGE SCALE GENOMIC DNA]</scope>
    <source>
        <strain evidence="2 3">Dalian14</strain>
    </source>
</reference>
<accession>A0A066UN27</accession>
<proteinExistence type="predicted"/>
<evidence type="ECO:0000256" key="1">
    <source>
        <dbReference type="SAM" id="SignalP"/>
    </source>
</evidence>
<dbReference type="EMBL" id="JFFR01000013">
    <property type="protein sequence ID" value="KDN28836.1"/>
    <property type="molecule type" value="Genomic_DNA"/>
</dbReference>
<name>A0A066UN27_9VIBR</name>
<dbReference type="InterPro" id="IPR017853">
    <property type="entry name" value="GH"/>
</dbReference>
<comment type="caution">
    <text evidence="2">The sequence shown here is derived from an EMBL/GenBank/DDBJ whole genome shotgun (WGS) entry which is preliminary data.</text>
</comment>
<dbReference type="Gene3D" id="3.20.20.80">
    <property type="entry name" value="Glycosidases"/>
    <property type="match status" value="1"/>
</dbReference>
<evidence type="ECO:0000313" key="2">
    <source>
        <dbReference type="EMBL" id="KDN28836.1"/>
    </source>
</evidence>
<dbReference type="Proteomes" id="UP000027219">
    <property type="component" value="Unassembled WGS sequence"/>
</dbReference>
<dbReference type="STRING" id="212667.VFDL14_22175"/>
<feature type="chain" id="PRO_5001632305" description="Glycoside hydrolase family 42 N-terminal domain-containing protein" evidence="1">
    <location>
        <begin position="19"/>
        <end position="350"/>
    </location>
</feature>
<dbReference type="RefSeq" id="WP_032550701.1">
    <property type="nucleotide sequence ID" value="NZ_JFFR01000013.1"/>
</dbReference>
<organism evidence="2 3">
    <name type="scientific">Vibrio fortis</name>
    <dbReference type="NCBI Taxonomy" id="212667"/>
    <lineage>
        <taxon>Bacteria</taxon>
        <taxon>Pseudomonadati</taxon>
        <taxon>Pseudomonadota</taxon>
        <taxon>Gammaproteobacteria</taxon>
        <taxon>Vibrionales</taxon>
        <taxon>Vibrionaceae</taxon>
        <taxon>Vibrio</taxon>
    </lineage>
</organism>
<gene>
    <name evidence="2" type="ORF">VFDL14_22175</name>
</gene>
<keyword evidence="1" id="KW-0732">Signal</keyword>
<protein>
    <recommendedName>
        <fullName evidence="4">Glycoside hydrolase family 42 N-terminal domain-containing protein</fullName>
    </recommendedName>
</protein>
<keyword evidence="3" id="KW-1185">Reference proteome</keyword>
<feature type="signal peptide" evidence="1">
    <location>
        <begin position="1"/>
        <end position="18"/>
    </location>
</feature>
<dbReference type="OrthoDB" id="4047605at2"/>